<dbReference type="GO" id="GO:0016020">
    <property type="term" value="C:membrane"/>
    <property type="evidence" value="ECO:0007669"/>
    <property type="project" value="UniProtKB-SubCell"/>
</dbReference>
<dbReference type="GO" id="GO:0015020">
    <property type="term" value="F:glucuronosyltransferase activity"/>
    <property type="evidence" value="ECO:0007669"/>
    <property type="project" value="TreeGrafter"/>
</dbReference>
<proteinExistence type="predicted"/>
<comment type="subcellular location">
    <subcellularLocation>
        <location evidence="1">Membrane</location>
        <topology evidence="1">Single-pass type II membrane protein</topology>
    </subcellularLocation>
</comment>
<keyword evidence="4" id="KW-1133">Transmembrane helix</keyword>
<dbReference type="Proteomes" id="UP000655588">
    <property type="component" value="Unassembled WGS sequence"/>
</dbReference>
<reference evidence="7" key="1">
    <citation type="submission" date="2019-11" db="EMBL/GenBank/DDBJ databases">
        <title>The nuclear and mitochondrial genomes of Frieseomelitta varia - a highly eusocial stingless bee (Meliponini) with a permanently sterile worker caste.</title>
        <authorList>
            <person name="Freitas F.C.P."/>
            <person name="Lourenco A.P."/>
            <person name="Nunes F.M.F."/>
            <person name="Paschoal A.R."/>
            <person name="Abreu F.C.P."/>
            <person name="Barbin F.O."/>
            <person name="Bataglia L."/>
            <person name="Cardoso-Junior C.A.M."/>
            <person name="Cervoni M.S."/>
            <person name="Silva S.R."/>
            <person name="Dalarmi F."/>
            <person name="Del Lama M.A."/>
            <person name="Depintor T.S."/>
            <person name="Ferreira K.M."/>
            <person name="Goria P.S."/>
            <person name="Jaskot M.C."/>
            <person name="Lago D.C."/>
            <person name="Luna-Lucena D."/>
            <person name="Moda L.M."/>
            <person name="Nascimento L."/>
            <person name="Pedrino M."/>
            <person name="Rabico F.O."/>
            <person name="Sanches F.C."/>
            <person name="Santos D.E."/>
            <person name="Santos C.G."/>
            <person name="Vieira J."/>
            <person name="Lopes T.F."/>
            <person name="Barchuk A.R."/>
            <person name="Hartfelder K."/>
            <person name="Simoes Z.L.P."/>
            <person name="Bitondi M.M.G."/>
            <person name="Pinheiro D.G."/>
        </authorList>
    </citation>
    <scope>NUCLEOTIDE SEQUENCE</scope>
    <source>
        <strain evidence="7">USP_RPSP 00005682</strain>
        <tissue evidence="7">Whole individual</tissue>
    </source>
</reference>
<evidence type="ECO:0000256" key="3">
    <source>
        <dbReference type="ARBA" id="ARBA00022968"/>
    </source>
</evidence>
<protein>
    <submittedName>
        <fullName evidence="7">Uncharacterized protein</fullName>
    </submittedName>
</protein>
<keyword evidence="3" id="KW-0735">Signal-anchor</keyword>
<evidence type="ECO:0000256" key="6">
    <source>
        <dbReference type="ARBA" id="ARBA00023180"/>
    </source>
</evidence>
<evidence type="ECO:0000256" key="4">
    <source>
        <dbReference type="ARBA" id="ARBA00022989"/>
    </source>
</evidence>
<dbReference type="Pfam" id="PF13896">
    <property type="entry name" value="Glyco_transf_49"/>
    <property type="match status" value="1"/>
</dbReference>
<name>A0A833RZ32_9HYME</name>
<dbReference type="PANTHER" id="PTHR12270:SF25">
    <property type="entry name" value="GLYCOSYLTRANSFERASE-LIKE PROTEIN LARGE"/>
    <property type="match status" value="1"/>
</dbReference>
<evidence type="ECO:0000256" key="2">
    <source>
        <dbReference type="ARBA" id="ARBA00022692"/>
    </source>
</evidence>
<gene>
    <name evidence="7" type="ORF">E2986_01911</name>
</gene>
<dbReference type="GO" id="GO:0035269">
    <property type="term" value="P:protein O-linked glycosylation via mannose"/>
    <property type="evidence" value="ECO:0007669"/>
    <property type="project" value="TreeGrafter"/>
</dbReference>
<keyword evidence="6" id="KW-0325">Glycoprotein</keyword>
<evidence type="ECO:0000256" key="1">
    <source>
        <dbReference type="ARBA" id="ARBA00004606"/>
    </source>
</evidence>
<organism evidence="7 8">
    <name type="scientific">Frieseomelitta varia</name>
    <dbReference type="NCBI Taxonomy" id="561572"/>
    <lineage>
        <taxon>Eukaryota</taxon>
        <taxon>Metazoa</taxon>
        <taxon>Ecdysozoa</taxon>
        <taxon>Arthropoda</taxon>
        <taxon>Hexapoda</taxon>
        <taxon>Insecta</taxon>
        <taxon>Pterygota</taxon>
        <taxon>Neoptera</taxon>
        <taxon>Endopterygota</taxon>
        <taxon>Hymenoptera</taxon>
        <taxon>Apocrita</taxon>
        <taxon>Aculeata</taxon>
        <taxon>Apoidea</taxon>
        <taxon>Anthophila</taxon>
        <taxon>Apidae</taxon>
        <taxon>Frieseomelitta</taxon>
    </lineage>
</organism>
<keyword evidence="2" id="KW-0812">Transmembrane</keyword>
<dbReference type="EMBL" id="WNWW01000443">
    <property type="protein sequence ID" value="KAF3424802.1"/>
    <property type="molecule type" value="Genomic_DNA"/>
</dbReference>
<dbReference type="AlphaFoldDB" id="A0A833RZ32"/>
<evidence type="ECO:0000313" key="8">
    <source>
        <dbReference type="Proteomes" id="UP000655588"/>
    </source>
</evidence>
<evidence type="ECO:0000256" key="5">
    <source>
        <dbReference type="ARBA" id="ARBA00023136"/>
    </source>
</evidence>
<comment type="caution">
    <text evidence="7">The sequence shown here is derived from an EMBL/GenBank/DDBJ whole genome shotgun (WGS) entry which is preliminary data.</text>
</comment>
<keyword evidence="5" id="KW-0472">Membrane</keyword>
<dbReference type="InterPro" id="IPR051292">
    <property type="entry name" value="Xyl/GlcA_transferase"/>
</dbReference>
<dbReference type="GO" id="GO:0042285">
    <property type="term" value="F:xylosyltransferase activity"/>
    <property type="evidence" value="ECO:0007669"/>
    <property type="project" value="TreeGrafter"/>
</dbReference>
<dbReference type="PANTHER" id="PTHR12270">
    <property type="entry name" value="GLYCOSYLTRANSFERASE-RELATED"/>
    <property type="match status" value="1"/>
</dbReference>
<accession>A0A833RZ32</accession>
<sequence length="201" mass="24093">MSYISTPFIFQLDVDFLPQYGLYETLMGYIVKLNISESDKVALIVPAFETERYRLNTRMVYATRILCRFVFPANKDELLKFLKRGILYTFRYHVWTQGHAATNYSYWRNTMEPYQVSWEPDFEPYIVVSKLAPRYDTRFIGFGWNKVSYLTHLTVLDYKCLKKLKDEFVEELVMRYGLSTLLKLKKMTKEERILKFVESKK</sequence>
<keyword evidence="8" id="KW-1185">Reference proteome</keyword>
<evidence type="ECO:0000313" key="7">
    <source>
        <dbReference type="EMBL" id="KAF3424802.1"/>
    </source>
</evidence>